<dbReference type="InterPro" id="IPR029063">
    <property type="entry name" value="SAM-dependent_MTases_sf"/>
</dbReference>
<gene>
    <name evidence="2" type="ORF">GCM10010384_66790</name>
</gene>
<keyword evidence="3" id="KW-1185">Reference proteome</keyword>
<sequence>MSARSGWRVNGQSLVIRLHRAVPRTDTPRHGPDPPPSGTRNAHPHRRCPENPPPSYPPVPLRRDRGPGQPPLLDSRVADIGAGTGIATALLHARGAHVLAVEPGDGIGGPVPQRPFDALPDGVVEEVYDALLLLAKAPARRPPTA</sequence>
<organism evidence="2 3">
    <name type="scientific">Streptomyces djakartensis</name>
    <dbReference type="NCBI Taxonomy" id="68193"/>
    <lineage>
        <taxon>Bacteria</taxon>
        <taxon>Bacillati</taxon>
        <taxon>Actinomycetota</taxon>
        <taxon>Actinomycetes</taxon>
        <taxon>Kitasatosporales</taxon>
        <taxon>Streptomycetaceae</taxon>
        <taxon>Streptomyces</taxon>
    </lineage>
</organism>
<feature type="region of interest" description="Disordered" evidence="1">
    <location>
        <begin position="1"/>
        <end position="73"/>
    </location>
</feature>
<accession>A0ABQ3AH57</accession>
<evidence type="ECO:0000313" key="2">
    <source>
        <dbReference type="EMBL" id="GGY51644.1"/>
    </source>
</evidence>
<dbReference type="SUPFAM" id="SSF53335">
    <property type="entry name" value="S-adenosyl-L-methionine-dependent methyltransferases"/>
    <property type="match status" value="1"/>
</dbReference>
<comment type="caution">
    <text evidence="2">The sequence shown here is derived from an EMBL/GenBank/DDBJ whole genome shotgun (WGS) entry which is preliminary data.</text>
</comment>
<proteinExistence type="predicted"/>
<evidence type="ECO:0000256" key="1">
    <source>
        <dbReference type="SAM" id="MobiDB-lite"/>
    </source>
</evidence>
<protein>
    <recommendedName>
        <fullName evidence="4">Methyltransferase</fullName>
    </recommendedName>
</protein>
<dbReference type="EMBL" id="BMWE01000036">
    <property type="protein sequence ID" value="GGY51644.1"/>
    <property type="molecule type" value="Genomic_DNA"/>
</dbReference>
<evidence type="ECO:0008006" key="4">
    <source>
        <dbReference type="Google" id="ProtNLM"/>
    </source>
</evidence>
<feature type="compositionally biased region" description="Pro residues" evidence="1">
    <location>
        <begin position="50"/>
        <end position="60"/>
    </location>
</feature>
<evidence type="ECO:0000313" key="3">
    <source>
        <dbReference type="Proteomes" id="UP000653308"/>
    </source>
</evidence>
<reference evidence="3" key="1">
    <citation type="journal article" date="2019" name="Int. J. Syst. Evol. Microbiol.">
        <title>The Global Catalogue of Microorganisms (GCM) 10K type strain sequencing project: providing services to taxonomists for standard genome sequencing and annotation.</title>
        <authorList>
            <consortium name="The Broad Institute Genomics Platform"/>
            <consortium name="The Broad Institute Genome Sequencing Center for Infectious Disease"/>
            <person name="Wu L."/>
            <person name="Ma J."/>
        </authorList>
    </citation>
    <scope>NUCLEOTIDE SEQUENCE [LARGE SCALE GENOMIC DNA]</scope>
    <source>
        <strain evidence="3">JCM 4957</strain>
    </source>
</reference>
<name>A0ABQ3AH57_9ACTN</name>
<dbReference type="Gene3D" id="3.40.50.150">
    <property type="entry name" value="Vaccinia Virus protein VP39"/>
    <property type="match status" value="1"/>
</dbReference>
<dbReference type="Proteomes" id="UP000653308">
    <property type="component" value="Unassembled WGS sequence"/>
</dbReference>